<dbReference type="InterPro" id="IPR009875">
    <property type="entry name" value="PilZ_domain"/>
</dbReference>
<dbReference type="EMBL" id="VLKG01000009">
    <property type="protein sequence ID" value="TWH64509.1"/>
    <property type="molecule type" value="Genomic_DNA"/>
</dbReference>
<proteinExistence type="predicted"/>
<name>A0A562I0C4_9GAMM</name>
<dbReference type="RefSeq" id="WP_144572187.1">
    <property type="nucleotide sequence ID" value="NZ_VLKG01000009.1"/>
</dbReference>
<protein>
    <submittedName>
        <fullName evidence="2">PilZ domain-containing protein</fullName>
    </submittedName>
</protein>
<evidence type="ECO:0000259" key="1">
    <source>
        <dbReference type="Pfam" id="PF07238"/>
    </source>
</evidence>
<sequence>MSSLPQDPHERRRYYRIEDWVALEIVPESSDQRLNTALFSLLSEFHQLDSEQQVLLRQLADTDRILANYLRLQNRRMELLARALSQELERQMSPPRRVNLSEEGICFTQETPLPEQQSVYLYLVLSQAVELCLKAQVTRCLPLEQGQYELALYFEELSESNRQLLARHILQKQAQERRMARGERS</sequence>
<dbReference type="OrthoDB" id="6365490at2"/>
<organism evidence="2 3">
    <name type="scientific">Azomonas agilis</name>
    <dbReference type="NCBI Taxonomy" id="116849"/>
    <lineage>
        <taxon>Bacteria</taxon>
        <taxon>Pseudomonadati</taxon>
        <taxon>Pseudomonadota</taxon>
        <taxon>Gammaproteobacteria</taxon>
        <taxon>Pseudomonadales</taxon>
        <taxon>Pseudomonadaceae</taxon>
        <taxon>Azomonas</taxon>
    </lineage>
</organism>
<evidence type="ECO:0000313" key="3">
    <source>
        <dbReference type="Proteomes" id="UP000319627"/>
    </source>
</evidence>
<dbReference type="Pfam" id="PF07238">
    <property type="entry name" value="PilZ"/>
    <property type="match status" value="1"/>
</dbReference>
<feature type="domain" description="PilZ" evidence="1">
    <location>
        <begin position="74"/>
        <end position="170"/>
    </location>
</feature>
<evidence type="ECO:0000313" key="2">
    <source>
        <dbReference type="EMBL" id="TWH64509.1"/>
    </source>
</evidence>
<keyword evidence="3" id="KW-1185">Reference proteome</keyword>
<dbReference type="AlphaFoldDB" id="A0A562I0C4"/>
<accession>A0A562I0C4</accession>
<gene>
    <name evidence="2" type="ORF">LX59_02457</name>
</gene>
<dbReference type="GO" id="GO:0035438">
    <property type="term" value="F:cyclic-di-GMP binding"/>
    <property type="evidence" value="ECO:0007669"/>
    <property type="project" value="InterPro"/>
</dbReference>
<reference evidence="2 3" key="1">
    <citation type="submission" date="2019-07" db="EMBL/GenBank/DDBJ databases">
        <title>Genomic Encyclopedia of Type Strains, Phase I: the one thousand microbial genomes (KMG-I) project.</title>
        <authorList>
            <person name="Kyrpides N."/>
        </authorList>
    </citation>
    <scope>NUCLEOTIDE SEQUENCE [LARGE SCALE GENOMIC DNA]</scope>
    <source>
        <strain evidence="2 3">DSM 375</strain>
    </source>
</reference>
<dbReference type="Proteomes" id="UP000319627">
    <property type="component" value="Unassembled WGS sequence"/>
</dbReference>
<dbReference type="Gene3D" id="2.40.10.220">
    <property type="entry name" value="predicted glycosyltransferase like domains"/>
    <property type="match status" value="1"/>
</dbReference>
<comment type="caution">
    <text evidence="2">The sequence shown here is derived from an EMBL/GenBank/DDBJ whole genome shotgun (WGS) entry which is preliminary data.</text>
</comment>